<name>A0A2L0V0T9_9CAUD</name>
<accession>A0A2L0V0T9</accession>
<dbReference type="Proteomes" id="UP000223025">
    <property type="component" value="Segment"/>
</dbReference>
<organism evidence="1 2">
    <name type="scientific">Agrobacterium phage Atu_ph07</name>
    <dbReference type="NCBI Taxonomy" id="2024264"/>
    <lineage>
        <taxon>Viruses</taxon>
        <taxon>Duplodnaviria</taxon>
        <taxon>Heunggongvirae</taxon>
        <taxon>Uroviricota</taxon>
        <taxon>Caudoviricetes</taxon>
        <taxon>Polybotosvirus</taxon>
        <taxon>Polybotosvirus Atuph07</taxon>
    </lineage>
</organism>
<dbReference type="KEGG" id="vg:40088643"/>
<keyword evidence="2" id="KW-1185">Reference proteome</keyword>
<sequence>MFDVREYKNQSDNRTWAYDVDSYYRWKRMVDLAEKVGSVNTLMFAKKQIADIEAKYPTVKF</sequence>
<dbReference type="RefSeq" id="YP_009612305.1">
    <property type="nucleotide sequence ID" value="NC_042013.1"/>
</dbReference>
<evidence type="ECO:0000313" key="1">
    <source>
        <dbReference type="EMBL" id="AUZ95399.1"/>
    </source>
</evidence>
<reference evidence="1 2" key="1">
    <citation type="submission" date="2017-06" db="EMBL/GenBank/DDBJ databases">
        <authorList>
            <person name="Kim H.J."/>
            <person name="Triplett B.A."/>
        </authorList>
    </citation>
    <scope>NUCLEOTIDE SEQUENCE [LARGE SCALE GENOMIC DNA]</scope>
</reference>
<proteinExistence type="predicted"/>
<protein>
    <submittedName>
        <fullName evidence="1">Uncharacterized protein</fullName>
    </submittedName>
</protein>
<dbReference type="GeneID" id="40088643"/>
<evidence type="ECO:0000313" key="2">
    <source>
        <dbReference type="Proteomes" id="UP000223025"/>
    </source>
</evidence>
<dbReference type="EMBL" id="MF403008">
    <property type="protein sequence ID" value="AUZ95399.1"/>
    <property type="molecule type" value="Genomic_DNA"/>
</dbReference>